<dbReference type="PROSITE" id="PS51450">
    <property type="entry name" value="LRR"/>
    <property type="match status" value="2"/>
</dbReference>
<evidence type="ECO:0008006" key="8">
    <source>
        <dbReference type="Google" id="ProtNLM"/>
    </source>
</evidence>
<dbReference type="SUPFAM" id="SSF52058">
    <property type="entry name" value="L domain-like"/>
    <property type="match status" value="1"/>
</dbReference>
<keyword evidence="1" id="KW-0433">Leucine-rich repeat</keyword>
<dbReference type="Proteomes" id="UP000507470">
    <property type="component" value="Unassembled WGS sequence"/>
</dbReference>
<dbReference type="EMBL" id="CACVKT020009908">
    <property type="protein sequence ID" value="CAC5423902.1"/>
    <property type="molecule type" value="Genomic_DNA"/>
</dbReference>
<keyword evidence="3" id="KW-0677">Repeat</keyword>
<gene>
    <name evidence="6" type="ORF">MCOR_55863</name>
</gene>
<keyword evidence="4" id="KW-1015">Disulfide bond</keyword>
<dbReference type="PROSITE" id="PS50092">
    <property type="entry name" value="TSP1"/>
    <property type="match status" value="1"/>
</dbReference>
<reference evidence="6 7" key="1">
    <citation type="submission" date="2020-06" db="EMBL/GenBank/DDBJ databases">
        <authorList>
            <person name="Li R."/>
            <person name="Bekaert M."/>
        </authorList>
    </citation>
    <scope>NUCLEOTIDE SEQUENCE [LARGE SCALE GENOMIC DNA]</scope>
    <source>
        <strain evidence="7">wild</strain>
    </source>
</reference>
<name>A0A6J8EVY9_MYTCO</name>
<dbReference type="FunFam" id="2.20.100.10:FF:000002">
    <property type="entry name" value="Unc-5 netrin receptor C"/>
    <property type="match status" value="1"/>
</dbReference>
<evidence type="ECO:0000256" key="3">
    <source>
        <dbReference type="ARBA" id="ARBA00022737"/>
    </source>
</evidence>
<dbReference type="Gene3D" id="3.80.10.10">
    <property type="entry name" value="Ribonuclease Inhibitor"/>
    <property type="match status" value="1"/>
</dbReference>
<keyword evidence="7" id="KW-1185">Reference proteome</keyword>
<evidence type="ECO:0000256" key="2">
    <source>
        <dbReference type="ARBA" id="ARBA00022729"/>
    </source>
</evidence>
<dbReference type="PRINTS" id="PR01705">
    <property type="entry name" value="TSP1REPEAT"/>
</dbReference>
<sequence>MNSILFITAVSFSMFSLHDAQVTVCDVCFCSTTEIRCRNKRLDVIPQGILINTTSLDLSLNKISSIENGSLDGLSSLQTLRLDANKISSLERGDLDGLASLRNLNINRNEVNFIEEGAFLELMSLEELDLSSNNITSICNKTFTGLTNVNEIRLQESSIRSICSGTFAELTNLKEIDLEDNENTMECCEVQRFIRWIQQNPSIKVGGKCKHQSNSTVIQTFTVTECPPPVYGCWTYFGPWGACSTTCGGGQQSRTRTCTNPPPAHGGDECQGSYQQIKSCQEQHCPGTREWGNKGKGWWYNLLFNFFKQIW</sequence>
<evidence type="ECO:0000256" key="5">
    <source>
        <dbReference type="SAM" id="SignalP"/>
    </source>
</evidence>
<dbReference type="Gene3D" id="2.20.100.10">
    <property type="entry name" value="Thrombospondin type-1 (TSP1) repeat"/>
    <property type="match status" value="1"/>
</dbReference>
<feature type="chain" id="PRO_5026704270" description="LRRNT domain-containing protein" evidence="5">
    <location>
        <begin position="21"/>
        <end position="311"/>
    </location>
</feature>
<dbReference type="SMART" id="SM00365">
    <property type="entry name" value="LRR_SD22"/>
    <property type="match status" value="3"/>
</dbReference>
<dbReference type="PANTHER" id="PTHR24366">
    <property type="entry name" value="IG(IMMUNOGLOBULIN) AND LRR(LEUCINE RICH REPEAT) DOMAINS"/>
    <property type="match status" value="1"/>
</dbReference>
<dbReference type="InterPro" id="IPR032675">
    <property type="entry name" value="LRR_dom_sf"/>
</dbReference>
<dbReference type="SMART" id="SM00209">
    <property type="entry name" value="TSP1"/>
    <property type="match status" value="1"/>
</dbReference>
<evidence type="ECO:0000256" key="4">
    <source>
        <dbReference type="ARBA" id="ARBA00023157"/>
    </source>
</evidence>
<keyword evidence="2 5" id="KW-0732">Signal</keyword>
<dbReference type="OrthoDB" id="6273859at2759"/>
<dbReference type="InterPro" id="IPR036383">
    <property type="entry name" value="TSP1_rpt_sf"/>
</dbReference>
<dbReference type="AlphaFoldDB" id="A0A6J8EVY9"/>
<dbReference type="SUPFAM" id="SSF82895">
    <property type="entry name" value="TSP-1 type 1 repeat"/>
    <property type="match status" value="1"/>
</dbReference>
<evidence type="ECO:0000313" key="6">
    <source>
        <dbReference type="EMBL" id="CAC5423902.1"/>
    </source>
</evidence>
<dbReference type="InterPro" id="IPR001611">
    <property type="entry name" value="Leu-rich_rpt"/>
</dbReference>
<feature type="signal peptide" evidence="5">
    <location>
        <begin position="1"/>
        <end position="20"/>
    </location>
</feature>
<protein>
    <recommendedName>
        <fullName evidence="8">LRRNT domain-containing protein</fullName>
    </recommendedName>
</protein>
<dbReference type="SMART" id="SM00369">
    <property type="entry name" value="LRR_TYP"/>
    <property type="match status" value="5"/>
</dbReference>
<dbReference type="Pfam" id="PF13855">
    <property type="entry name" value="LRR_8"/>
    <property type="match status" value="2"/>
</dbReference>
<dbReference type="InterPro" id="IPR003591">
    <property type="entry name" value="Leu-rich_rpt_typical-subtyp"/>
</dbReference>
<evidence type="ECO:0000313" key="7">
    <source>
        <dbReference type="Proteomes" id="UP000507470"/>
    </source>
</evidence>
<accession>A0A6J8EVY9</accession>
<proteinExistence type="predicted"/>
<dbReference type="InterPro" id="IPR000884">
    <property type="entry name" value="TSP1_rpt"/>
</dbReference>
<evidence type="ECO:0000256" key="1">
    <source>
        <dbReference type="ARBA" id="ARBA00022614"/>
    </source>
</evidence>
<dbReference type="Pfam" id="PF00090">
    <property type="entry name" value="TSP_1"/>
    <property type="match status" value="1"/>
</dbReference>
<organism evidence="6 7">
    <name type="scientific">Mytilus coruscus</name>
    <name type="common">Sea mussel</name>
    <dbReference type="NCBI Taxonomy" id="42192"/>
    <lineage>
        <taxon>Eukaryota</taxon>
        <taxon>Metazoa</taxon>
        <taxon>Spiralia</taxon>
        <taxon>Lophotrochozoa</taxon>
        <taxon>Mollusca</taxon>
        <taxon>Bivalvia</taxon>
        <taxon>Autobranchia</taxon>
        <taxon>Pteriomorphia</taxon>
        <taxon>Mytilida</taxon>
        <taxon>Mytiloidea</taxon>
        <taxon>Mytilidae</taxon>
        <taxon>Mytilinae</taxon>
        <taxon>Mytilus</taxon>
    </lineage>
</organism>
<dbReference type="PANTHER" id="PTHR24366:SF161">
    <property type="entry name" value="TIR DOMAIN-CONTAINING PROTEIN"/>
    <property type="match status" value="1"/>
</dbReference>